<dbReference type="SMART" id="SM00418">
    <property type="entry name" value="HTH_ARSR"/>
    <property type="match status" value="1"/>
</dbReference>
<dbReference type="SUPFAM" id="SSF46785">
    <property type="entry name" value="Winged helix' DNA-binding domain"/>
    <property type="match status" value="1"/>
</dbReference>
<organism evidence="5">
    <name type="scientific">marine metagenome</name>
    <dbReference type="NCBI Taxonomy" id="408172"/>
    <lineage>
        <taxon>unclassified sequences</taxon>
        <taxon>metagenomes</taxon>
        <taxon>ecological metagenomes</taxon>
    </lineage>
</organism>
<gene>
    <name evidence="5" type="ORF">METZ01_LOCUS184126</name>
</gene>
<evidence type="ECO:0000256" key="3">
    <source>
        <dbReference type="ARBA" id="ARBA00023163"/>
    </source>
</evidence>
<evidence type="ECO:0000259" key="4">
    <source>
        <dbReference type="PROSITE" id="PS50987"/>
    </source>
</evidence>
<dbReference type="CDD" id="cd00090">
    <property type="entry name" value="HTH_ARSR"/>
    <property type="match status" value="1"/>
</dbReference>
<dbReference type="Gene3D" id="1.10.10.10">
    <property type="entry name" value="Winged helix-like DNA-binding domain superfamily/Winged helix DNA-binding domain"/>
    <property type="match status" value="1"/>
</dbReference>
<dbReference type="AlphaFoldDB" id="A0A382CZP3"/>
<dbReference type="PRINTS" id="PR00778">
    <property type="entry name" value="HTHARSR"/>
</dbReference>
<dbReference type="InterPro" id="IPR051011">
    <property type="entry name" value="Metal_resp_trans_reg"/>
</dbReference>
<dbReference type="PROSITE" id="PS50987">
    <property type="entry name" value="HTH_ARSR_2"/>
    <property type="match status" value="1"/>
</dbReference>
<dbReference type="NCBIfam" id="NF033788">
    <property type="entry name" value="HTH_metalloreg"/>
    <property type="match status" value="1"/>
</dbReference>
<dbReference type="Pfam" id="PF12840">
    <property type="entry name" value="HTH_20"/>
    <property type="match status" value="1"/>
</dbReference>
<evidence type="ECO:0000256" key="1">
    <source>
        <dbReference type="ARBA" id="ARBA00023015"/>
    </source>
</evidence>
<dbReference type="InterPro" id="IPR001845">
    <property type="entry name" value="HTH_ArsR_DNA-bd_dom"/>
</dbReference>
<keyword evidence="1" id="KW-0805">Transcription regulation</keyword>
<reference evidence="5" key="1">
    <citation type="submission" date="2018-05" db="EMBL/GenBank/DDBJ databases">
        <authorList>
            <person name="Lanie J.A."/>
            <person name="Ng W.-L."/>
            <person name="Kazmierczak K.M."/>
            <person name="Andrzejewski T.M."/>
            <person name="Davidsen T.M."/>
            <person name="Wayne K.J."/>
            <person name="Tettelin H."/>
            <person name="Glass J.I."/>
            <person name="Rusch D."/>
            <person name="Podicherti R."/>
            <person name="Tsui H.-C.T."/>
            <person name="Winkler M.E."/>
        </authorList>
    </citation>
    <scope>NUCLEOTIDE SEQUENCE</scope>
</reference>
<dbReference type="PANTHER" id="PTHR43132">
    <property type="entry name" value="ARSENICAL RESISTANCE OPERON REPRESSOR ARSR-RELATED"/>
    <property type="match status" value="1"/>
</dbReference>
<dbReference type="GO" id="GO:0003677">
    <property type="term" value="F:DNA binding"/>
    <property type="evidence" value="ECO:0007669"/>
    <property type="project" value="UniProtKB-KW"/>
</dbReference>
<sequence>MSEIIDLHTAAELQPVAEALEALGNETRLAVFTLLVPAGRSGLAVGDIQERLAIPASTLSHHISRLIQVDLVAQERQGRKLICRANYRRMESVLSFLTRNCCAADGAAPGHEHKKSENRVGTAA</sequence>
<accession>A0A382CZP3</accession>
<evidence type="ECO:0000313" key="5">
    <source>
        <dbReference type="EMBL" id="SVB31272.1"/>
    </source>
</evidence>
<keyword evidence="3" id="KW-0804">Transcription</keyword>
<dbReference type="PANTHER" id="PTHR43132:SF2">
    <property type="entry name" value="ARSENICAL RESISTANCE OPERON REPRESSOR ARSR-RELATED"/>
    <property type="match status" value="1"/>
</dbReference>
<protein>
    <recommendedName>
        <fullName evidence="4">HTH arsR-type domain-containing protein</fullName>
    </recommendedName>
</protein>
<name>A0A382CZP3_9ZZZZ</name>
<dbReference type="InterPro" id="IPR011991">
    <property type="entry name" value="ArsR-like_HTH"/>
</dbReference>
<dbReference type="InterPro" id="IPR036388">
    <property type="entry name" value="WH-like_DNA-bd_sf"/>
</dbReference>
<evidence type="ECO:0000256" key="2">
    <source>
        <dbReference type="ARBA" id="ARBA00023125"/>
    </source>
</evidence>
<feature type="domain" description="HTH arsR-type" evidence="4">
    <location>
        <begin position="8"/>
        <end position="105"/>
    </location>
</feature>
<keyword evidence="2" id="KW-0238">DNA-binding</keyword>
<dbReference type="EMBL" id="UINC01036781">
    <property type="protein sequence ID" value="SVB31272.1"/>
    <property type="molecule type" value="Genomic_DNA"/>
</dbReference>
<proteinExistence type="predicted"/>
<dbReference type="InterPro" id="IPR036390">
    <property type="entry name" value="WH_DNA-bd_sf"/>
</dbReference>
<dbReference type="GO" id="GO:0003700">
    <property type="term" value="F:DNA-binding transcription factor activity"/>
    <property type="evidence" value="ECO:0007669"/>
    <property type="project" value="InterPro"/>
</dbReference>